<dbReference type="Proteomes" id="UP001604336">
    <property type="component" value="Unassembled WGS sequence"/>
</dbReference>
<dbReference type="EMBL" id="JBFOLK010000010">
    <property type="protein sequence ID" value="KAL2480716.1"/>
    <property type="molecule type" value="Genomic_DNA"/>
</dbReference>
<evidence type="ECO:0000256" key="1">
    <source>
        <dbReference type="SAM" id="Coils"/>
    </source>
</evidence>
<name>A0ABD1QZH8_9LAMI</name>
<proteinExistence type="predicted"/>
<feature type="region of interest" description="Disordered" evidence="2">
    <location>
        <begin position="119"/>
        <end position="141"/>
    </location>
</feature>
<evidence type="ECO:0000256" key="2">
    <source>
        <dbReference type="SAM" id="MobiDB-lite"/>
    </source>
</evidence>
<evidence type="ECO:0000313" key="3">
    <source>
        <dbReference type="EMBL" id="KAL2480716.1"/>
    </source>
</evidence>
<feature type="coiled-coil region" evidence="1">
    <location>
        <begin position="73"/>
        <end position="100"/>
    </location>
</feature>
<evidence type="ECO:0000313" key="4">
    <source>
        <dbReference type="Proteomes" id="UP001604336"/>
    </source>
</evidence>
<keyword evidence="4" id="KW-1185">Reference proteome</keyword>
<dbReference type="AlphaFoldDB" id="A0ABD1QZH8"/>
<keyword evidence="1" id="KW-0175">Coiled coil</keyword>
<protein>
    <submittedName>
        <fullName evidence="3">Uncharacterized protein</fullName>
    </submittedName>
</protein>
<accession>A0ABD1QZH8</accession>
<gene>
    <name evidence="3" type="ORF">Adt_33682</name>
</gene>
<organism evidence="3 4">
    <name type="scientific">Abeliophyllum distichum</name>
    <dbReference type="NCBI Taxonomy" id="126358"/>
    <lineage>
        <taxon>Eukaryota</taxon>
        <taxon>Viridiplantae</taxon>
        <taxon>Streptophyta</taxon>
        <taxon>Embryophyta</taxon>
        <taxon>Tracheophyta</taxon>
        <taxon>Spermatophyta</taxon>
        <taxon>Magnoliopsida</taxon>
        <taxon>eudicotyledons</taxon>
        <taxon>Gunneridae</taxon>
        <taxon>Pentapetalae</taxon>
        <taxon>asterids</taxon>
        <taxon>lamiids</taxon>
        <taxon>Lamiales</taxon>
        <taxon>Oleaceae</taxon>
        <taxon>Forsythieae</taxon>
        <taxon>Abeliophyllum</taxon>
    </lineage>
</organism>
<reference evidence="4" key="1">
    <citation type="submission" date="2024-07" db="EMBL/GenBank/DDBJ databases">
        <title>Two chromosome-level genome assemblies of Korean endemic species Abeliophyllum distichum and Forsythia ovata (Oleaceae).</title>
        <authorList>
            <person name="Jang H."/>
        </authorList>
    </citation>
    <scope>NUCLEOTIDE SEQUENCE [LARGE SCALE GENOMIC DNA]</scope>
</reference>
<sequence length="141" mass="16793">MSIQKRKEKEALQNPDEFEFEVMKKRKRNRCIKDEIVLKAREICFILHDLQLAKKLIVSRHLRSHLPADDWKRQQTSINLEESKQRVEKLRLQYEKSTLDKELMKRTRCATQGLFTSGDQKKEKVNSRDLGVDKEGGRRKL</sequence>
<comment type="caution">
    <text evidence="3">The sequence shown here is derived from an EMBL/GenBank/DDBJ whole genome shotgun (WGS) entry which is preliminary data.</text>
</comment>